<reference evidence="1 2" key="1">
    <citation type="submission" date="2018-11" db="EMBL/GenBank/DDBJ databases">
        <title>Flavobacterium sp. nov., YIM 102701-2 draft genome.</title>
        <authorList>
            <person name="Li G."/>
            <person name="Jiang Y."/>
        </authorList>
    </citation>
    <scope>NUCLEOTIDE SEQUENCE [LARGE SCALE GENOMIC DNA]</scope>
    <source>
        <strain evidence="1 2">YIM 102701-2</strain>
    </source>
</reference>
<sequence>MDKETNVLKLENVELLSRLPKKASKKTMIVSKALDLSVQYVQGNHIVERKADGEIRKIKRIEKLALPEDLKKGAKLCLK</sequence>
<dbReference type="AlphaFoldDB" id="A0A3P3W374"/>
<accession>A0A3P3W374</accession>
<dbReference type="RefSeq" id="WP_125019591.1">
    <property type="nucleotide sequence ID" value="NZ_RQVQ01000028.1"/>
</dbReference>
<gene>
    <name evidence="1" type="ORF">EG240_11775</name>
</gene>
<comment type="caution">
    <text evidence="1">The sequence shown here is derived from an EMBL/GenBank/DDBJ whole genome shotgun (WGS) entry which is preliminary data.</text>
</comment>
<dbReference type="OrthoDB" id="965946at2"/>
<dbReference type="Proteomes" id="UP000275719">
    <property type="component" value="Unassembled WGS sequence"/>
</dbReference>
<name>A0A3P3W374_9FLAO</name>
<protein>
    <submittedName>
        <fullName evidence="1">Uncharacterized protein</fullName>
    </submittedName>
</protein>
<evidence type="ECO:0000313" key="1">
    <source>
        <dbReference type="EMBL" id="RRJ89420.1"/>
    </source>
</evidence>
<keyword evidence="2" id="KW-1185">Reference proteome</keyword>
<evidence type="ECO:0000313" key="2">
    <source>
        <dbReference type="Proteomes" id="UP000275719"/>
    </source>
</evidence>
<dbReference type="EMBL" id="RQVQ01000028">
    <property type="protein sequence ID" value="RRJ89420.1"/>
    <property type="molecule type" value="Genomic_DNA"/>
</dbReference>
<organism evidence="1 2">
    <name type="scientific">Paenimyroides tangerinum</name>
    <dbReference type="NCBI Taxonomy" id="2488728"/>
    <lineage>
        <taxon>Bacteria</taxon>
        <taxon>Pseudomonadati</taxon>
        <taxon>Bacteroidota</taxon>
        <taxon>Flavobacteriia</taxon>
        <taxon>Flavobacteriales</taxon>
        <taxon>Flavobacteriaceae</taxon>
        <taxon>Paenimyroides</taxon>
    </lineage>
</organism>
<proteinExistence type="predicted"/>